<comment type="caution">
    <text evidence="3">The sequence shown here is derived from an EMBL/GenBank/DDBJ whole genome shotgun (WGS) entry which is preliminary data.</text>
</comment>
<protein>
    <submittedName>
        <fullName evidence="3">Uncharacterized protein</fullName>
    </submittedName>
</protein>
<organism evidence="3 4">
    <name type="scientific">Cellulomonas oligotrophica</name>
    <dbReference type="NCBI Taxonomy" id="931536"/>
    <lineage>
        <taxon>Bacteria</taxon>
        <taxon>Bacillati</taxon>
        <taxon>Actinomycetota</taxon>
        <taxon>Actinomycetes</taxon>
        <taxon>Micrococcales</taxon>
        <taxon>Cellulomonadaceae</taxon>
        <taxon>Cellulomonas</taxon>
    </lineage>
</organism>
<dbReference type="AlphaFoldDB" id="A0A7Y9JYB8"/>
<evidence type="ECO:0000313" key="4">
    <source>
        <dbReference type="Proteomes" id="UP000577956"/>
    </source>
</evidence>
<reference evidence="3 4" key="1">
    <citation type="submission" date="2020-07" db="EMBL/GenBank/DDBJ databases">
        <title>Sequencing the genomes of 1000 actinobacteria strains.</title>
        <authorList>
            <person name="Klenk H.-P."/>
        </authorList>
    </citation>
    <scope>NUCLEOTIDE SEQUENCE [LARGE SCALE GENOMIC DNA]</scope>
    <source>
        <strain evidence="3 4">DSM 24482</strain>
    </source>
</reference>
<evidence type="ECO:0000313" key="3">
    <source>
        <dbReference type="EMBL" id="NYD86567.1"/>
    </source>
</evidence>
<accession>A0A7Y9JYB8</accession>
<keyword evidence="1" id="KW-0472">Membrane</keyword>
<dbReference type="Proteomes" id="UP000577956">
    <property type="component" value="Unassembled WGS sequence"/>
</dbReference>
<gene>
    <name evidence="3" type="ORF">BKA21_002116</name>
    <name evidence="2" type="ORF">Col01nite_17020</name>
</gene>
<keyword evidence="5" id="KW-1185">Reference proteome</keyword>
<evidence type="ECO:0000313" key="5">
    <source>
        <dbReference type="Proteomes" id="UP000618382"/>
    </source>
</evidence>
<sequence length="65" mass="6410">MSHDVRTAPPRLRPAVPAVAQPAGQAAAGPAVDRGTVRYVLVTALLVVAAVTSGGLLSAVALALP</sequence>
<reference evidence="2 5" key="2">
    <citation type="submission" date="2021-01" db="EMBL/GenBank/DDBJ databases">
        <title>Whole genome shotgun sequence of Cellulomonas oligotrophica NBRC 109435.</title>
        <authorList>
            <person name="Komaki H."/>
            <person name="Tamura T."/>
        </authorList>
    </citation>
    <scope>NUCLEOTIDE SEQUENCE [LARGE SCALE GENOMIC DNA]</scope>
    <source>
        <strain evidence="2 5">NBRC 109435</strain>
    </source>
</reference>
<dbReference type="EMBL" id="JACCBK010000001">
    <property type="protein sequence ID" value="NYD86567.1"/>
    <property type="molecule type" value="Genomic_DNA"/>
</dbReference>
<feature type="transmembrane region" description="Helical" evidence="1">
    <location>
        <begin position="39"/>
        <end position="64"/>
    </location>
</feature>
<dbReference type="Proteomes" id="UP000618382">
    <property type="component" value="Unassembled WGS sequence"/>
</dbReference>
<keyword evidence="1" id="KW-1133">Transmembrane helix</keyword>
<proteinExistence type="predicted"/>
<dbReference type="RefSeq" id="WP_140458167.1">
    <property type="nucleotide sequence ID" value="NZ_BAABFI010000001.1"/>
</dbReference>
<keyword evidence="1" id="KW-0812">Transmembrane</keyword>
<dbReference type="EMBL" id="BONN01000004">
    <property type="protein sequence ID" value="GIG32543.1"/>
    <property type="molecule type" value="Genomic_DNA"/>
</dbReference>
<evidence type="ECO:0000256" key="1">
    <source>
        <dbReference type="SAM" id="Phobius"/>
    </source>
</evidence>
<evidence type="ECO:0000313" key="2">
    <source>
        <dbReference type="EMBL" id="GIG32543.1"/>
    </source>
</evidence>
<name>A0A7Y9JYB8_9CELL</name>